<evidence type="ECO:0000313" key="1">
    <source>
        <dbReference type="EMBL" id="ASI53855.1"/>
    </source>
</evidence>
<accession>A0A4P1QG64</accession>
<keyword evidence="2" id="KW-1185">Reference proteome</keyword>
<dbReference type="PROSITE" id="PS51257">
    <property type="entry name" value="PROKAR_LIPOPROTEIN"/>
    <property type="match status" value="1"/>
</dbReference>
<protein>
    <recommendedName>
        <fullName evidence="3">Lipoprotein</fullName>
    </recommendedName>
</protein>
<reference evidence="1 2" key="1">
    <citation type="submission" date="2014-06" db="EMBL/GenBank/DDBJ databases">
        <title>The Whole Genome Sequence of Mycoplasma hyosynoviae strain ATCC 27095.</title>
        <authorList>
            <person name="Calcutt M.J."/>
            <person name="Foecking M.F."/>
        </authorList>
    </citation>
    <scope>NUCLEOTIDE SEQUENCE [LARGE SCALE GENOMIC DNA]</scope>
    <source>
        <strain evidence="1 2">M60</strain>
    </source>
</reference>
<dbReference type="Proteomes" id="UP000264882">
    <property type="component" value="Chromosome"/>
</dbReference>
<evidence type="ECO:0008006" key="3">
    <source>
        <dbReference type="Google" id="ProtNLM"/>
    </source>
</evidence>
<name>A0A4P1QG64_9BACT</name>
<sequence>MNIRNNIIFTLPIVSLPVLPLTLISCSNTKEITSLITKLEGQNLDLFTLNITNSFGNLIDTSNNKSWFDENKPLFASAVSLATQLNNLPQNVSEKEYANLKKNFLNFFYDSKIKDVLTNDQLNEIIKEKGFSDVIRKNSLIVLNTHKEYIKFTKPFWENNSTLDKIKANLDKKYTKEYFDTKSVILIANVPKIIADFSEEDNAVIGFDVQNVTMHKTSKKVSLNLNISHYLQTKSSNNNQSSNLISNNFTIEIKKTELSNISKIWVNGNINNIGWFSQYKK</sequence>
<dbReference type="RefSeq" id="WP_119863788.1">
    <property type="nucleotide sequence ID" value="NZ_CP008748.1"/>
</dbReference>
<proteinExistence type="predicted"/>
<gene>
    <name evidence="1" type="ORF">MHSN_01390</name>
</gene>
<dbReference type="EMBL" id="CP008748">
    <property type="protein sequence ID" value="ASI53855.1"/>
    <property type="molecule type" value="Genomic_DNA"/>
</dbReference>
<dbReference type="KEGG" id="mhyv:MHSN_01390"/>
<evidence type="ECO:0000313" key="2">
    <source>
        <dbReference type="Proteomes" id="UP000264882"/>
    </source>
</evidence>
<dbReference type="AlphaFoldDB" id="A0A4P1QG64"/>
<organism evidence="1 2">
    <name type="scientific">Metamycoplasma hyosynoviae</name>
    <dbReference type="NCBI Taxonomy" id="29559"/>
    <lineage>
        <taxon>Bacteria</taxon>
        <taxon>Bacillati</taxon>
        <taxon>Mycoplasmatota</taxon>
        <taxon>Mycoplasmoidales</taxon>
        <taxon>Metamycoplasmataceae</taxon>
        <taxon>Metamycoplasma</taxon>
    </lineage>
</organism>